<dbReference type="Gene3D" id="1.10.443.10">
    <property type="entry name" value="Intergrase catalytic core"/>
    <property type="match status" value="1"/>
</dbReference>
<dbReference type="RefSeq" id="WP_115325935.1">
    <property type="nucleotide sequence ID" value="NZ_JACHMA010000001.1"/>
</dbReference>
<dbReference type="SUPFAM" id="SSF56349">
    <property type="entry name" value="DNA breaking-rejoining enzymes"/>
    <property type="match status" value="1"/>
</dbReference>
<dbReference type="PROSITE" id="PS51900">
    <property type="entry name" value="CB"/>
    <property type="match status" value="1"/>
</dbReference>
<reference evidence="6 7" key="1">
    <citation type="submission" date="2018-06" db="EMBL/GenBank/DDBJ databases">
        <authorList>
            <consortium name="Pathogen Informatics"/>
            <person name="Doyle S."/>
        </authorList>
    </citation>
    <scope>NUCLEOTIDE SEQUENCE [LARGE SCALE GENOMIC DNA]</scope>
    <source>
        <strain evidence="6 7">NCTC11819</strain>
    </source>
</reference>
<dbReference type="InterPro" id="IPR050090">
    <property type="entry name" value="Tyrosine_recombinase_XerCD"/>
</dbReference>
<name>A0A8G2HUG9_9ACTO</name>
<dbReference type="Pfam" id="PF00589">
    <property type="entry name" value="Phage_integrase"/>
    <property type="match status" value="1"/>
</dbReference>
<dbReference type="InterPro" id="IPR044068">
    <property type="entry name" value="CB"/>
</dbReference>
<sequence>METRKTWPGATSAYLRHLKAAGRSPGTIRIHRYYMGLLAGIAPCPAHVTTERLEVWLSEHDWQPETRRSAQGVASTFFKYLVREEIVKKDPTLGLAPVHVPDGVPRPAPEAAVRHALANAPDRTALMVRFAAFCGLRACEIAKLRGSDWDGELLRVKGKGGRVRIIPVQDRTLIYHLEQCPGWLFPGRIDGHLSAQYTAKLLGEYLPAGVTGHALRHRFGTVAYRATHDLLAVGAVMGHAKTDTTKRYIQLDLDPLMRAVAAAQC</sequence>
<evidence type="ECO:0000259" key="4">
    <source>
        <dbReference type="PROSITE" id="PS51898"/>
    </source>
</evidence>
<dbReference type="PANTHER" id="PTHR30349">
    <property type="entry name" value="PHAGE INTEGRASE-RELATED"/>
    <property type="match status" value="1"/>
</dbReference>
<dbReference type="GO" id="GO:0006310">
    <property type="term" value="P:DNA recombination"/>
    <property type="evidence" value="ECO:0007669"/>
    <property type="project" value="UniProtKB-KW"/>
</dbReference>
<dbReference type="AlphaFoldDB" id="A0A8G2HUG9"/>
<keyword evidence="2" id="KW-0233">DNA recombination</keyword>
<keyword evidence="1 3" id="KW-0238">DNA-binding</keyword>
<dbReference type="Proteomes" id="UP000255284">
    <property type="component" value="Unassembled WGS sequence"/>
</dbReference>
<dbReference type="PROSITE" id="PS51898">
    <property type="entry name" value="TYR_RECOMBINASE"/>
    <property type="match status" value="1"/>
</dbReference>
<protein>
    <submittedName>
        <fullName evidence="6">Tyrosine recombinase XerD</fullName>
    </submittedName>
</protein>
<dbReference type="GeneID" id="61168378"/>
<dbReference type="InterPro" id="IPR011010">
    <property type="entry name" value="DNA_brk_join_enz"/>
</dbReference>
<dbReference type="InterPro" id="IPR002104">
    <property type="entry name" value="Integrase_catalytic"/>
</dbReference>
<dbReference type="GO" id="GO:0003677">
    <property type="term" value="F:DNA binding"/>
    <property type="evidence" value="ECO:0007669"/>
    <property type="project" value="UniProtKB-UniRule"/>
</dbReference>
<dbReference type="CDD" id="cd00397">
    <property type="entry name" value="DNA_BRE_C"/>
    <property type="match status" value="1"/>
</dbReference>
<feature type="domain" description="Tyr recombinase" evidence="4">
    <location>
        <begin position="103"/>
        <end position="261"/>
    </location>
</feature>
<evidence type="ECO:0000259" key="5">
    <source>
        <dbReference type="PROSITE" id="PS51900"/>
    </source>
</evidence>
<evidence type="ECO:0000313" key="6">
    <source>
        <dbReference type="EMBL" id="STO16989.1"/>
    </source>
</evidence>
<evidence type="ECO:0000313" key="7">
    <source>
        <dbReference type="Proteomes" id="UP000255284"/>
    </source>
</evidence>
<dbReference type="PANTHER" id="PTHR30349:SF64">
    <property type="entry name" value="PROPHAGE INTEGRASE INTD-RELATED"/>
    <property type="match status" value="1"/>
</dbReference>
<feature type="domain" description="Core-binding (CB)" evidence="5">
    <location>
        <begin position="5"/>
        <end position="82"/>
    </location>
</feature>
<evidence type="ECO:0000256" key="3">
    <source>
        <dbReference type="PROSITE-ProRule" id="PRU01248"/>
    </source>
</evidence>
<gene>
    <name evidence="6" type="primary">xerD_1</name>
    <name evidence="6" type="ORF">NCTC11819_01572</name>
</gene>
<dbReference type="GO" id="GO:0015074">
    <property type="term" value="P:DNA integration"/>
    <property type="evidence" value="ECO:0007669"/>
    <property type="project" value="InterPro"/>
</dbReference>
<proteinExistence type="predicted"/>
<accession>A0A8G2HUG9</accession>
<organism evidence="6 7">
    <name type="scientific">Mobiluncus mulieris</name>
    <dbReference type="NCBI Taxonomy" id="2052"/>
    <lineage>
        <taxon>Bacteria</taxon>
        <taxon>Bacillati</taxon>
        <taxon>Actinomycetota</taxon>
        <taxon>Actinomycetes</taxon>
        <taxon>Actinomycetales</taxon>
        <taxon>Actinomycetaceae</taxon>
        <taxon>Mobiluncus</taxon>
    </lineage>
</organism>
<comment type="caution">
    <text evidence="6">The sequence shown here is derived from an EMBL/GenBank/DDBJ whole genome shotgun (WGS) entry which is preliminary data.</text>
</comment>
<evidence type="ECO:0000256" key="2">
    <source>
        <dbReference type="ARBA" id="ARBA00023172"/>
    </source>
</evidence>
<evidence type="ECO:0000256" key="1">
    <source>
        <dbReference type="ARBA" id="ARBA00023125"/>
    </source>
</evidence>
<dbReference type="InterPro" id="IPR013762">
    <property type="entry name" value="Integrase-like_cat_sf"/>
</dbReference>
<dbReference type="EMBL" id="UGGQ01000006">
    <property type="protein sequence ID" value="STO16989.1"/>
    <property type="molecule type" value="Genomic_DNA"/>
</dbReference>